<feature type="region of interest" description="Disordered" evidence="1">
    <location>
        <begin position="40"/>
        <end position="61"/>
    </location>
</feature>
<feature type="compositionally biased region" description="Low complexity" evidence="1">
    <location>
        <begin position="142"/>
        <end position="152"/>
    </location>
</feature>
<dbReference type="Proteomes" id="UP000030645">
    <property type="component" value="Unassembled WGS sequence"/>
</dbReference>
<protein>
    <submittedName>
        <fullName evidence="2">Uncharacterized protein</fullName>
    </submittedName>
</protein>
<name>W9QBH8_9ROSA</name>
<evidence type="ECO:0000313" key="3">
    <source>
        <dbReference type="Proteomes" id="UP000030645"/>
    </source>
</evidence>
<feature type="compositionally biased region" description="Low complexity" evidence="1">
    <location>
        <begin position="120"/>
        <end position="131"/>
    </location>
</feature>
<evidence type="ECO:0000256" key="1">
    <source>
        <dbReference type="SAM" id="MobiDB-lite"/>
    </source>
</evidence>
<proteinExistence type="predicted"/>
<sequence length="169" mass="19305">MRRTATLTTPRCAKYGRVCLKNRHITRRWKRKWVTSEEERRCGSDERGGRERSHSRSLATQRKKLYKCEKKRMKGVNGKDRGSSISILEETVTEISFVENIIDKCICELSSFLLQWISSSPSSSKPSNSDEPQYDDDPAPESPSDSNSSTSWSFCGMIKTLAIKFESVI</sequence>
<dbReference type="EMBL" id="KE343297">
    <property type="protein sequence ID" value="EXB22642.1"/>
    <property type="molecule type" value="Genomic_DNA"/>
</dbReference>
<reference evidence="3" key="1">
    <citation type="submission" date="2013-01" db="EMBL/GenBank/DDBJ databases">
        <title>Draft Genome Sequence of a Mulberry Tree, Morus notabilis C.K. Schneid.</title>
        <authorList>
            <person name="He N."/>
            <person name="Zhao S."/>
        </authorList>
    </citation>
    <scope>NUCLEOTIDE SEQUENCE</scope>
</reference>
<feature type="compositionally biased region" description="Basic and acidic residues" evidence="1">
    <location>
        <begin position="40"/>
        <end position="54"/>
    </location>
</feature>
<evidence type="ECO:0000313" key="2">
    <source>
        <dbReference type="EMBL" id="EXB22642.1"/>
    </source>
</evidence>
<keyword evidence="3" id="KW-1185">Reference proteome</keyword>
<dbReference type="AlphaFoldDB" id="W9QBH8"/>
<accession>W9QBH8</accession>
<organism evidence="2 3">
    <name type="scientific">Morus notabilis</name>
    <dbReference type="NCBI Taxonomy" id="981085"/>
    <lineage>
        <taxon>Eukaryota</taxon>
        <taxon>Viridiplantae</taxon>
        <taxon>Streptophyta</taxon>
        <taxon>Embryophyta</taxon>
        <taxon>Tracheophyta</taxon>
        <taxon>Spermatophyta</taxon>
        <taxon>Magnoliopsida</taxon>
        <taxon>eudicotyledons</taxon>
        <taxon>Gunneridae</taxon>
        <taxon>Pentapetalae</taxon>
        <taxon>rosids</taxon>
        <taxon>fabids</taxon>
        <taxon>Rosales</taxon>
        <taxon>Moraceae</taxon>
        <taxon>Moreae</taxon>
        <taxon>Morus</taxon>
    </lineage>
</organism>
<gene>
    <name evidence="2" type="ORF">L484_002757</name>
</gene>
<feature type="region of interest" description="Disordered" evidence="1">
    <location>
        <begin position="120"/>
        <end position="152"/>
    </location>
</feature>